<evidence type="ECO:0000256" key="9">
    <source>
        <dbReference type="ARBA" id="ARBA00025772"/>
    </source>
</evidence>
<evidence type="ECO:0000256" key="8">
    <source>
        <dbReference type="ARBA" id="ARBA00023136"/>
    </source>
</evidence>
<dbReference type="STRING" id="1392540.P256_01012"/>
<evidence type="ECO:0000256" key="11">
    <source>
        <dbReference type="SAM" id="Phobius"/>
    </source>
</evidence>
<dbReference type="EMBL" id="AYER01000003">
    <property type="protein sequence ID" value="ESK40557.1"/>
    <property type="molecule type" value="Genomic_DNA"/>
</dbReference>
<proteinExistence type="inferred from homology"/>
<evidence type="ECO:0000256" key="7">
    <source>
        <dbReference type="ARBA" id="ARBA00022989"/>
    </source>
</evidence>
<dbReference type="AlphaFoldDB" id="V2TSE3"/>
<keyword evidence="4" id="KW-0488">Methylation</keyword>
<evidence type="ECO:0000256" key="10">
    <source>
        <dbReference type="ARBA" id="ARBA00030775"/>
    </source>
</evidence>
<dbReference type="RefSeq" id="WP_023272590.1">
    <property type="nucleotide sequence ID" value="NZ_KI530712.1"/>
</dbReference>
<dbReference type="PROSITE" id="PS00409">
    <property type="entry name" value="PROKAR_NTER_METHYL"/>
    <property type="match status" value="1"/>
</dbReference>
<reference evidence="13 14" key="1">
    <citation type="submission" date="2013-10" db="EMBL/GenBank/DDBJ databases">
        <title>The Genome Sequence of Acinetobacter nectaris CIP 110549.</title>
        <authorList>
            <consortium name="The Broad Institute Genomics Platform"/>
            <consortium name="The Broad Institute Genome Sequencing Center for Infectious Disease"/>
            <person name="Cerqueira G."/>
            <person name="Feldgarden M."/>
            <person name="Courvalin P."/>
            <person name="Grillot-Courvalin C."/>
            <person name="Clermont D."/>
            <person name="Rocha E."/>
            <person name="Yoon E.-J."/>
            <person name="Nemec A."/>
            <person name="Young S.K."/>
            <person name="Zeng Q."/>
            <person name="Gargeya S."/>
            <person name="Fitzgerald M."/>
            <person name="Abouelleil A."/>
            <person name="Alvarado L."/>
            <person name="Berlin A.M."/>
            <person name="Chapman S.B."/>
            <person name="Gainer-Dewar J."/>
            <person name="Goldberg J."/>
            <person name="Gnerre S."/>
            <person name="Griggs A."/>
            <person name="Gujja S."/>
            <person name="Hansen M."/>
            <person name="Howarth C."/>
            <person name="Imamovic A."/>
            <person name="Ireland A."/>
            <person name="Larimer J."/>
            <person name="McCowan C."/>
            <person name="Murphy C."/>
            <person name="Pearson M."/>
            <person name="Poon T.W."/>
            <person name="Priest M."/>
            <person name="Roberts A."/>
            <person name="Saif S."/>
            <person name="Shea T."/>
            <person name="Sykes S."/>
            <person name="Wortman J."/>
            <person name="Nusbaum C."/>
            <person name="Birren B."/>
        </authorList>
    </citation>
    <scope>NUCLEOTIDE SEQUENCE [LARGE SCALE GENOMIC DNA]</scope>
    <source>
        <strain evidence="13 14">CIP 110549</strain>
    </source>
</reference>
<comment type="similarity">
    <text evidence="9">Belongs to the GSP H family.</text>
</comment>
<dbReference type="Proteomes" id="UP000023785">
    <property type="component" value="Unassembled WGS sequence"/>
</dbReference>
<dbReference type="InterPro" id="IPR045584">
    <property type="entry name" value="Pilin-like"/>
</dbReference>
<dbReference type="GO" id="GO:0005886">
    <property type="term" value="C:plasma membrane"/>
    <property type="evidence" value="ECO:0007669"/>
    <property type="project" value="UniProtKB-SubCell"/>
</dbReference>
<dbReference type="GO" id="GO:0015627">
    <property type="term" value="C:type II protein secretion system complex"/>
    <property type="evidence" value="ECO:0007669"/>
    <property type="project" value="InterPro"/>
</dbReference>
<dbReference type="Pfam" id="PF12019">
    <property type="entry name" value="GspH"/>
    <property type="match status" value="1"/>
</dbReference>
<keyword evidence="8 11" id="KW-0472">Membrane</keyword>
<dbReference type="eggNOG" id="COG4970">
    <property type="taxonomic scope" value="Bacteria"/>
</dbReference>
<comment type="caution">
    <text evidence="13">The sequence shown here is derived from an EMBL/GenBank/DDBJ whole genome shotgun (WGS) entry which is preliminary data.</text>
</comment>
<dbReference type="HOGENOM" id="CLU_084761_4_2_6"/>
<dbReference type="InterPro" id="IPR012902">
    <property type="entry name" value="N_methyl_site"/>
</dbReference>
<evidence type="ECO:0000256" key="5">
    <source>
        <dbReference type="ARBA" id="ARBA00022519"/>
    </source>
</evidence>
<organism evidence="13 14">
    <name type="scientific">Acinetobacter nectaris CIP 110549</name>
    <dbReference type="NCBI Taxonomy" id="1392540"/>
    <lineage>
        <taxon>Bacteria</taxon>
        <taxon>Pseudomonadati</taxon>
        <taxon>Pseudomonadota</taxon>
        <taxon>Gammaproteobacteria</taxon>
        <taxon>Moraxellales</taxon>
        <taxon>Moraxellaceae</taxon>
        <taxon>Acinetobacter</taxon>
    </lineage>
</organism>
<gene>
    <name evidence="13" type="ORF">P256_01012</name>
</gene>
<accession>V2TSE3</accession>
<keyword evidence="5" id="KW-0997">Cell inner membrane</keyword>
<dbReference type="InterPro" id="IPR022346">
    <property type="entry name" value="T2SS_GspH"/>
</dbReference>
<dbReference type="Gene3D" id="3.55.40.10">
    <property type="entry name" value="minor pseudopilin epsh domain"/>
    <property type="match status" value="1"/>
</dbReference>
<dbReference type="NCBIfam" id="TIGR02532">
    <property type="entry name" value="IV_pilin_GFxxxE"/>
    <property type="match status" value="1"/>
</dbReference>
<evidence type="ECO:0000256" key="6">
    <source>
        <dbReference type="ARBA" id="ARBA00022692"/>
    </source>
</evidence>
<evidence type="ECO:0000259" key="12">
    <source>
        <dbReference type="Pfam" id="PF12019"/>
    </source>
</evidence>
<evidence type="ECO:0000256" key="1">
    <source>
        <dbReference type="ARBA" id="ARBA00004377"/>
    </source>
</evidence>
<name>V2TSE3_9GAMM</name>
<evidence type="ECO:0000256" key="3">
    <source>
        <dbReference type="ARBA" id="ARBA00022475"/>
    </source>
</evidence>
<comment type="subcellular location">
    <subcellularLocation>
        <location evidence="1">Cell inner membrane</location>
        <topology evidence="1">Single-pass membrane protein</topology>
    </subcellularLocation>
</comment>
<evidence type="ECO:0000313" key="13">
    <source>
        <dbReference type="EMBL" id="ESK40557.1"/>
    </source>
</evidence>
<dbReference type="PATRIC" id="fig|1392540.3.peg.980"/>
<keyword evidence="7 11" id="KW-1133">Transmembrane helix</keyword>
<keyword evidence="6 11" id="KW-0812">Transmembrane</keyword>
<keyword evidence="14" id="KW-1185">Reference proteome</keyword>
<sequence>MFFYKSGLTLLELVISVFILAILALLLAPTFHEIQAKQESKLTNISLRNYIQHSKHSAILSKQDIMLCPSTDGETCSHTNDWGKGILMFKDSNKNRVFDTAEQKIDFIVLNLKYAELKWSGSRGSNFIIFKGDTGLPRGHIGHFTYCNMTNIEHSYKTTLSMMGHVRHLPIKSC</sequence>
<feature type="domain" description="General secretion pathway GspH" evidence="12">
    <location>
        <begin position="47"/>
        <end position="161"/>
    </location>
</feature>
<evidence type="ECO:0000256" key="2">
    <source>
        <dbReference type="ARBA" id="ARBA00021549"/>
    </source>
</evidence>
<feature type="transmembrane region" description="Helical" evidence="11">
    <location>
        <begin position="6"/>
        <end position="28"/>
    </location>
</feature>
<protein>
    <recommendedName>
        <fullName evidence="2">Type II secretion system protein H</fullName>
    </recommendedName>
    <alternativeName>
        <fullName evidence="10">General secretion pathway protein H</fullName>
    </alternativeName>
</protein>
<keyword evidence="3" id="KW-1003">Cell membrane</keyword>
<evidence type="ECO:0000313" key="14">
    <source>
        <dbReference type="Proteomes" id="UP000023785"/>
    </source>
</evidence>
<dbReference type="Pfam" id="PF07963">
    <property type="entry name" value="N_methyl"/>
    <property type="match status" value="1"/>
</dbReference>
<evidence type="ECO:0000256" key="4">
    <source>
        <dbReference type="ARBA" id="ARBA00022481"/>
    </source>
</evidence>
<dbReference type="GO" id="GO:0015628">
    <property type="term" value="P:protein secretion by the type II secretion system"/>
    <property type="evidence" value="ECO:0007669"/>
    <property type="project" value="InterPro"/>
</dbReference>
<dbReference type="SUPFAM" id="SSF54523">
    <property type="entry name" value="Pili subunits"/>
    <property type="match status" value="1"/>
</dbReference>